<accession>A0ACC0W7K9</accession>
<keyword evidence="2" id="KW-1185">Reference proteome</keyword>
<comment type="caution">
    <text evidence="1">The sequence shown here is derived from an EMBL/GenBank/DDBJ whole genome shotgun (WGS) entry which is preliminary data.</text>
</comment>
<reference evidence="1 2" key="1">
    <citation type="journal article" date="2022" name="bioRxiv">
        <title>The genome of the oomycete Peronosclerospora sorghi, a cosmopolitan pathogen of maize and sorghum, is inflated with dispersed pseudogenes.</title>
        <authorList>
            <person name="Fletcher K."/>
            <person name="Martin F."/>
            <person name="Isakeit T."/>
            <person name="Cavanaugh K."/>
            <person name="Magill C."/>
            <person name="Michelmore R."/>
        </authorList>
    </citation>
    <scope>NUCLEOTIDE SEQUENCE [LARGE SCALE GENOMIC DNA]</scope>
    <source>
        <strain evidence="1">P6</strain>
    </source>
</reference>
<proteinExistence type="predicted"/>
<dbReference type="Proteomes" id="UP001163321">
    <property type="component" value="Chromosome 4"/>
</dbReference>
<organism evidence="1 2">
    <name type="scientific">Peronosclerospora sorghi</name>
    <dbReference type="NCBI Taxonomy" id="230839"/>
    <lineage>
        <taxon>Eukaryota</taxon>
        <taxon>Sar</taxon>
        <taxon>Stramenopiles</taxon>
        <taxon>Oomycota</taxon>
        <taxon>Peronosporomycetes</taxon>
        <taxon>Peronosporales</taxon>
        <taxon>Peronosporaceae</taxon>
        <taxon>Peronosclerospora</taxon>
    </lineage>
</organism>
<dbReference type="EMBL" id="CM047583">
    <property type="protein sequence ID" value="KAI9914098.1"/>
    <property type="molecule type" value="Genomic_DNA"/>
</dbReference>
<sequence length="348" mass="38277">MSRQLCRLPIRYSRRQSPLQLVTAQTGLPVLGSLCDNRQFSSSRDAASSTLELKITDGHLTDVVNSVPVVSGGGPGNETLAIVQGAQAVLEMVHTSTGLPWWATLMLSGVTLRAAIFPLYVFQIHATQRLMQASLDFKKLYSAYKYARTFTPGSDYKGHLDAIKLGRQGIRAIMKKYHTRPIQTFMGAFAYIPIFVVMAYGARDMVRSGNFAGFDSGGFLFWKNLTETDSTFVLPVLAALSTYGNLEVTARTKSGLWTELLRAGQYVTILAVPFMVNLPQGVFFYWLGSSWSSMAQTIAMNNNNFRRFIGLKPRVSQAHPSAKEATKLLGGIPQNAAKGSNVDNKARM</sequence>
<evidence type="ECO:0000313" key="2">
    <source>
        <dbReference type="Proteomes" id="UP001163321"/>
    </source>
</evidence>
<protein>
    <submittedName>
        <fullName evidence="1">Uncharacterized protein</fullName>
    </submittedName>
</protein>
<evidence type="ECO:0000313" key="1">
    <source>
        <dbReference type="EMBL" id="KAI9914098.1"/>
    </source>
</evidence>
<gene>
    <name evidence="1" type="ORF">PsorP6_005942</name>
</gene>
<name>A0ACC0W7K9_9STRA</name>